<feature type="domain" description="Helix-turn-helix" evidence="1">
    <location>
        <begin position="1"/>
        <end position="43"/>
    </location>
</feature>
<dbReference type="Proteomes" id="UP001300745">
    <property type="component" value="Unassembled WGS sequence"/>
</dbReference>
<dbReference type="EMBL" id="JAPJDO010000059">
    <property type="protein sequence ID" value="MCX2941127.1"/>
    <property type="molecule type" value="Genomic_DNA"/>
</dbReference>
<sequence>MTRVSPDTLRYWRHTGTAGPPSFKLGRRVLYRRSDVDAWLQAARPRP</sequence>
<evidence type="ECO:0000313" key="3">
    <source>
        <dbReference type="Proteomes" id="UP001300745"/>
    </source>
</evidence>
<dbReference type="InterPro" id="IPR009061">
    <property type="entry name" value="DNA-bd_dom_put_sf"/>
</dbReference>
<gene>
    <name evidence="2" type="ORF">ORI27_31000</name>
</gene>
<evidence type="ECO:0000259" key="1">
    <source>
        <dbReference type="Pfam" id="PF12728"/>
    </source>
</evidence>
<name>A0ABT3SP73_9MYCO</name>
<dbReference type="Pfam" id="PF12728">
    <property type="entry name" value="HTH_17"/>
    <property type="match status" value="1"/>
</dbReference>
<organism evidence="2 3">
    <name type="scientific">Mycobacterium pinniadriaticum</name>
    <dbReference type="NCBI Taxonomy" id="2994102"/>
    <lineage>
        <taxon>Bacteria</taxon>
        <taxon>Bacillati</taxon>
        <taxon>Actinomycetota</taxon>
        <taxon>Actinomycetes</taxon>
        <taxon>Mycobacteriales</taxon>
        <taxon>Mycobacteriaceae</taxon>
        <taxon>Mycobacterium</taxon>
    </lineage>
</organism>
<proteinExistence type="predicted"/>
<comment type="caution">
    <text evidence="2">The sequence shown here is derived from an EMBL/GenBank/DDBJ whole genome shotgun (WGS) entry which is preliminary data.</text>
</comment>
<evidence type="ECO:0000313" key="2">
    <source>
        <dbReference type="EMBL" id="MCX2941127.1"/>
    </source>
</evidence>
<dbReference type="SUPFAM" id="SSF46955">
    <property type="entry name" value="Putative DNA-binding domain"/>
    <property type="match status" value="1"/>
</dbReference>
<accession>A0ABT3SP73</accession>
<dbReference type="InterPro" id="IPR041657">
    <property type="entry name" value="HTH_17"/>
</dbReference>
<protein>
    <submittedName>
        <fullName evidence="2">Helix-turn-helix domain-containing protein</fullName>
    </submittedName>
</protein>
<reference evidence="2 3" key="1">
    <citation type="submission" date="2022-11" db="EMBL/GenBank/DDBJ databases">
        <title>Mycobacterium sp. nov.</title>
        <authorList>
            <person name="Papic B."/>
            <person name="Spicic S."/>
            <person name="Duvnjak S."/>
        </authorList>
    </citation>
    <scope>NUCLEOTIDE SEQUENCE [LARGE SCALE GENOMIC DNA]</scope>
    <source>
        <strain evidence="2 3">CVI_P4</strain>
    </source>
</reference>
<keyword evidence="3" id="KW-1185">Reference proteome</keyword>